<dbReference type="PRINTS" id="PR00259">
    <property type="entry name" value="TMFOUR"/>
</dbReference>
<evidence type="ECO:0000313" key="6">
    <source>
        <dbReference type="EMBL" id="CAI9718969.1"/>
    </source>
</evidence>
<name>A0AA36EZG6_OCTVU</name>
<keyword evidence="7" id="KW-1185">Reference proteome</keyword>
<dbReference type="EMBL" id="OX597816">
    <property type="protein sequence ID" value="CAI9718969.1"/>
    <property type="molecule type" value="Genomic_DNA"/>
</dbReference>
<reference evidence="6" key="1">
    <citation type="submission" date="2023-08" db="EMBL/GenBank/DDBJ databases">
        <authorList>
            <person name="Alioto T."/>
            <person name="Alioto T."/>
            <person name="Gomez Garrido J."/>
        </authorList>
    </citation>
    <scope>NUCLEOTIDE SEQUENCE</scope>
</reference>
<feature type="transmembrane region" description="Helical" evidence="5">
    <location>
        <begin position="83"/>
        <end position="105"/>
    </location>
</feature>
<organism evidence="6 7">
    <name type="scientific">Octopus vulgaris</name>
    <name type="common">Common octopus</name>
    <dbReference type="NCBI Taxonomy" id="6645"/>
    <lineage>
        <taxon>Eukaryota</taxon>
        <taxon>Metazoa</taxon>
        <taxon>Spiralia</taxon>
        <taxon>Lophotrochozoa</taxon>
        <taxon>Mollusca</taxon>
        <taxon>Cephalopoda</taxon>
        <taxon>Coleoidea</taxon>
        <taxon>Octopodiformes</taxon>
        <taxon>Octopoda</taxon>
        <taxon>Incirrata</taxon>
        <taxon>Octopodidae</taxon>
        <taxon>Octopus</taxon>
    </lineage>
</organism>
<dbReference type="PANTHER" id="PTHR19282">
    <property type="entry name" value="TETRASPANIN"/>
    <property type="match status" value="1"/>
</dbReference>
<proteinExistence type="predicted"/>
<protein>
    <submittedName>
        <fullName evidence="6">CD63 antigen</fullName>
    </submittedName>
</protein>
<evidence type="ECO:0000256" key="5">
    <source>
        <dbReference type="SAM" id="Phobius"/>
    </source>
</evidence>
<accession>A0AA36EZG6</accession>
<evidence type="ECO:0000256" key="3">
    <source>
        <dbReference type="ARBA" id="ARBA00022989"/>
    </source>
</evidence>
<dbReference type="Pfam" id="PF00335">
    <property type="entry name" value="Tetraspanin"/>
    <property type="match status" value="1"/>
</dbReference>
<evidence type="ECO:0000256" key="2">
    <source>
        <dbReference type="ARBA" id="ARBA00022692"/>
    </source>
</evidence>
<gene>
    <name evidence="6" type="ORF">OCTVUL_1B030342</name>
</gene>
<dbReference type="AlphaFoldDB" id="A0AA36EZG6"/>
<dbReference type="PANTHER" id="PTHR19282:SF521">
    <property type="entry name" value="IP01817P-RELATED"/>
    <property type="match status" value="1"/>
</dbReference>
<feature type="transmembrane region" description="Helical" evidence="5">
    <location>
        <begin position="28"/>
        <end position="53"/>
    </location>
</feature>
<evidence type="ECO:0000256" key="1">
    <source>
        <dbReference type="ARBA" id="ARBA00004141"/>
    </source>
</evidence>
<evidence type="ECO:0000256" key="4">
    <source>
        <dbReference type="ARBA" id="ARBA00023136"/>
    </source>
</evidence>
<keyword evidence="2 5" id="KW-0812">Transmembrane</keyword>
<dbReference type="GO" id="GO:0005886">
    <property type="term" value="C:plasma membrane"/>
    <property type="evidence" value="ECO:0007669"/>
    <property type="project" value="TreeGrafter"/>
</dbReference>
<evidence type="ECO:0000313" key="7">
    <source>
        <dbReference type="Proteomes" id="UP001162480"/>
    </source>
</evidence>
<feature type="transmembrane region" description="Helical" evidence="5">
    <location>
        <begin position="210"/>
        <end position="232"/>
    </location>
</feature>
<dbReference type="Proteomes" id="UP001162480">
    <property type="component" value="Chromosome 3"/>
</dbReference>
<keyword evidence="4 5" id="KW-0472">Membrane</keyword>
<dbReference type="InterPro" id="IPR018499">
    <property type="entry name" value="Tetraspanin/Peripherin"/>
</dbReference>
<keyword evidence="3 5" id="KW-1133">Transmembrane helix</keyword>
<feature type="transmembrane region" description="Helical" evidence="5">
    <location>
        <begin position="117"/>
        <end position="136"/>
    </location>
</feature>
<comment type="subcellular location">
    <subcellularLocation>
        <location evidence="1">Membrane</location>
        <topology evidence="1">Multi-pass membrane protein</topology>
    </subcellularLocation>
</comment>
<sequence>MILSYLILEANRSKFKMAVGSSENCMKYILFFFNLIIFILGIAGVALGSILLARKDLLLEGLDEIKIEGVLDGFNNETIKAGAIVLIVASVVVVLIAFFGCFGAWKENSCMLGTYSTIMTIILALQVAVFVMIVVARPKFEKTVKDALEELFKKSTTPEQKAVVSNLFTNNSCCGIEKPEDVAKYNFKVNGQAVIQKLKKLSKKISLQPLALPSLLFWCSCFSSSSPAAFVIPKEGKRFHR</sequence>